<feature type="compositionally biased region" description="Basic and acidic residues" evidence="1">
    <location>
        <begin position="27"/>
        <end position="46"/>
    </location>
</feature>
<accession>A0A3N2B9Y0</accession>
<reference evidence="2 3" key="1">
    <citation type="submission" date="2018-11" db="EMBL/GenBank/DDBJ databases">
        <title>Sequencing the genomes of 1000 actinobacteria strains.</title>
        <authorList>
            <person name="Klenk H.-P."/>
        </authorList>
    </citation>
    <scope>NUCLEOTIDE SEQUENCE [LARGE SCALE GENOMIC DNA]</scope>
    <source>
        <strain evidence="2 3">DSM 11294</strain>
    </source>
</reference>
<sequence length="97" mass="10959">MVRRSRKRPYAAEHVPLDPARLGGLTRSDRGPGGEDHRVRQVRGSDKTYRCPGCDQMIAAGTPHVVAWPAEHLLGAEAALAERRHWHSPCWNRFGRR</sequence>
<keyword evidence="3" id="KW-1185">Reference proteome</keyword>
<dbReference type="OrthoDB" id="3381577at2"/>
<evidence type="ECO:0000313" key="3">
    <source>
        <dbReference type="Proteomes" id="UP000280668"/>
    </source>
</evidence>
<proteinExistence type="predicted"/>
<evidence type="ECO:0000256" key="1">
    <source>
        <dbReference type="SAM" id="MobiDB-lite"/>
    </source>
</evidence>
<gene>
    <name evidence="2" type="ORF">EDD31_0426</name>
</gene>
<dbReference type="EMBL" id="RKHK01000001">
    <property type="protein sequence ID" value="ROR72080.1"/>
    <property type="molecule type" value="Genomic_DNA"/>
</dbReference>
<feature type="region of interest" description="Disordered" evidence="1">
    <location>
        <begin position="1"/>
        <end position="46"/>
    </location>
</feature>
<organism evidence="2 3">
    <name type="scientific">Bogoriella caseilytica</name>
    <dbReference type="NCBI Taxonomy" id="56055"/>
    <lineage>
        <taxon>Bacteria</taxon>
        <taxon>Bacillati</taxon>
        <taxon>Actinomycetota</taxon>
        <taxon>Actinomycetes</taxon>
        <taxon>Micrococcales</taxon>
        <taxon>Bogoriellaceae</taxon>
        <taxon>Bogoriella</taxon>
    </lineage>
</organism>
<protein>
    <recommendedName>
        <fullName evidence="4">ATP/GTP-binding protein</fullName>
    </recommendedName>
</protein>
<comment type="caution">
    <text evidence="2">The sequence shown here is derived from an EMBL/GenBank/DDBJ whole genome shotgun (WGS) entry which is preliminary data.</text>
</comment>
<dbReference type="Proteomes" id="UP000280668">
    <property type="component" value="Unassembled WGS sequence"/>
</dbReference>
<evidence type="ECO:0000313" key="2">
    <source>
        <dbReference type="EMBL" id="ROR72080.1"/>
    </source>
</evidence>
<name>A0A3N2B9Y0_9MICO</name>
<evidence type="ECO:0008006" key="4">
    <source>
        <dbReference type="Google" id="ProtNLM"/>
    </source>
</evidence>
<dbReference type="AlphaFoldDB" id="A0A3N2B9Y0"/>
<dbReference type="RefSeq" id="WP_123302700.1">
    <property type="nucleotide sequence ID" value="NZ_RKHK01000001.1"/>
</dbReference>